<proteinExistence type="predicted"/>
<comment type="caution">
    <text evidence="1">The sequence shown here is derived from an EMBL/GenBank/DDBJ whole genome shotgun (WGS) entry which is preliminary data.</text>
</comment>
<organism evidence="1 2">
    <name type="scientific">Ilex paraguariensis</name>
    <name type="common">yerba mate</name>
    <dbReference type="NCBI Taxonomy" id="185542"/>
    <lineage>
        <taxon>Eukaryota</taxon>
        <taxon>Viridiplantae</taxon>
        <taxon>Streptophyta</taxon>
        <taxon>Embryophyta</taxon>
        <taxon>Tracheophyta</taxon>
        <taxon>Spermatophyta</taxon>
        <taxon>Magnoliopsida</taxon>
        <taxon>eudicotyledons</taxon>
        <taxon>Gunneridae</taxon>
        <taxon>Pentapetalae</taxon>
        <taxon>asterids</taxon>
        <taxon>campanulids</taxon>
        <taxon>Aquifoliales</taxon>
        <taxon>Aquifoliaceae</taxon>
        <taxon>Ilex</taxon>
    </lineage>
</organism>
<dbReference type="PANTHER" id="PTHR21529">
    <property type="entry name" value="MAMMARY TURMOR VIRUS RECEPTOR HOMOLOG 1, 2 MTVR1, 2"/>
    <property type="match status" value="1"/>
</dbReference>
<dbReference type="EMBL" id="CAUOFW020001170">
    <property type="protein sequence ID" value="CAK9141767.1"/>
    <property type="molecule type" value="Genomic_DNA"/>
</dbReference>
<protein>
    <recommendedName>
        <fullName evidence="3">UvrD-like helicase ATP-binding domain-containing protein</fullName>
    </recommendedName>
</protein>
<reference evidence="1 2" key="1">
    <citation type="submission" date="2024-02" db="EMBL/GenBank/DDBJ databases">
        <authorList>
            <person name="Vignale AGUSTIN F."/>
            <person name="Sosa J E."/>
            <person name="Modenutti C."/>
        </authorList>
    </citation>
    <scope>NUCLEOTIDE SEQUENCE [LARGE SCALE GENOMIC DNA]</scope>
</reference>
<gene>
    <name evidence="1" type="ORF">ILEXP_LOCUS9387</name>
</gene>
<dbReference type="Proteomes" id="UP001642360">
    <property type="component" value="Unassembled WGS sequence"/>
</dbReference>
<dbReference type="AlphaFoldDB" id="A0ABC8RBZ3"/>
<sequence>MKKQNLLDSTISKSFPNFSNAKHNILCSELKQLYVAITRTRQRLWICENTEELSKPMFDYWKKRCLVQVRKLDDSLAQAMQVASSPEEWKARGIKLYWENNYEMATMCFERAGDTMWEKRAKAAGLKAAADRMRVSNPEMFRTVLREAAEIFDSIGRAESAAECFCDLGEYERAGNIYMEKCGVSELKKAGECFSLAGCYERAADVYAKGNYFPECLSVCTKGKFFELGLQYIEYWKQLSTMDDGMVTRSKDMDKIGQEFLQMCALNYCELKDNRSMMKFVRAFHSMDLRRNFLKSLDCLDELLLLEEELGNFVEAAEIAELRGDLLLEADLLGKARHFKEASLLILWFVFSNSLWAPNSRGWPLKPFTQKEDLLSKAKLFARNELDPFYEFVCTEVKILSHEQTNLFELKQYFNASQQHNSLRGEILCVWKILDAHLDLNTSKYDWEDELSVDLRKHSEDKISQNRVSLETLVYFWRLWKEKIVNIFDCLAGIEAENFGNYIVFEKFCLNYFGVRRKFNNQNSIYHMLKPDADWVRTIGDRSTRRIGKLVSADARHFVSAARSYWRSELFSVGIKVLQNLEALHKFSTRHSLSMFCQSMPLRHIFEIAKFLLDSKFLHCNNHDIGTLQNFVQLSTYYFVDVFPIDCQKSSTENMIYLRRTELSRTLLEEVVHGNIKGKLTYGQIGRVVMIWLWSGKPTEELYKKIEERFKDNSSWKALVKNLSENIMPESLEESPSSISDEASSAISLICKFHKALEDAYNANWRKENDYISPSCFLYLLDRLLILAFNVQGFFLTTKSSTVEWLIYQQWMTNPAGSSATDFQSSLAAVYDFVVSIIQQFLYNRQDTEEWIKKSKINFKNYYPLLVTRLVSILCLICVNSGRYFDILPQLLGRGNITSQLPKELWHVLQRMRKGNGANVNANVLAEAFKRIGDPLVIVSLRINCANFFCPDAILVDMGVTQCREDIIRVLFPRNTRAPPGQTASAEADMSNSCKKGISLNGKDGSNVLTVTSSNLAPMENQNMNTKNENDQDIKIKWGIFREISDAVELVESRKDGNLMKFVSNASKMKEQVEGIRFFLLEATSQCLEKKFCAGEDGNLSAEANNMLEELKQLSSALVTRNMRKTFQASENFRGGCSQGCLG</sequence>
<evidence type="ECO:0008006" key="3">
    <source>
        <dbReference type="Google" id="ProtNLM"/>
    </source>
</evidence>
<keyword evidence="2" id="KW-1185">Reference proteome</keyword>
<evidence type="ECO:0000313" key="2">
    <source>
        <dbReference type="Proteomes" id="UP001642360"/>
    </source>
</evidence>
<accession>A0ABC8RBZ3</accession>
<dbReference type="PANTHER" id="PTHR21529:SF4">
    <property type="entry name" value="TPR AND ANKYRIN REPEAT-CONTAINING PROTEIN 1"/>
    <property type="match status" value="1"/>
</dbReference>
<evidence type="ECO:0000313" key="1">
    <source>
        <dbReference type="EMBL" id="CAK9141767.1"/>
    </source>
</evidence>
<name>A0ABC8RBZ3_9AQUA</name>
<dbReference type="InterPro" id="IPR039904">
    <property type="entry name" value="TRANK1"/>
</dbReference>